<dbReference type="EMBL" id="CAUJNA010000979">
    <property type="protein sequence ID" value="CAJ1383083.1"/>
    <property type="molecule type" value="Genomic_DNA"/>
</dbReference>
<accession>A0AA36I8H9</accession>
<dbReference type="Pfam" id="PF00415">
    <property type="entry name" value="RCC1"/>
    <property type="match status" value="2"/>
</dbReference>
<feature type="repeat" description="RCC1" evidence="1">
    <location>
        <begin position="162"/>
        <end position="227"/>
    </location>
</feature>
<feature type="region of interest" description="Disordered" evidence="2">
    <location>
        <begin position="417"/>
        <end position="439"/>
    </location>
</feature>
<keyword evidence="4" id="KW-1185">Reference proteome</keyword>
<gene>
    <name evidence="3" type="ORF">EVOR1521_LOCUS10293</name>
</gene>
<name>A0AA36I8H9_9DINO</name>
<dbReference type="InterPro" id="IPR051553">
    <property type="entry name" value="Ran_GTPase-activating"/>
</dbReference>
<dbReference type="PANTHER" id="PTHR45982">
    <property type="entry name" value="REGULATOR OF CHROMOSOME CONDENSATION"/>
    <property type="match status" value="1"/>
</dbReference>
<dbReference type="InterPro" id="IPR009091">
    <property type="entry name" value="RCC1/BLIP-II"/>
</dbReference>
<sequence length="575" mass="62425">MLELSGGFALIYTSSAMQFGDDEKKESAPYWLLIKPPENDLEQSKAELSAAAMFRRRDDAKPEVLVESNGASLPLAPQAQLGTCVVDRHRVLQVCLGRDHGVLLSDAGVAFTWGDNRYGQLGRTPVLKEEFGRPFPVLGLSGYEVTQVSAGHHHCLALVAPGLVWAWGRNKQGQLGIGDFRDQTQPVKVCHPPIAEGMDSLQLGANKGGAIVTVNAGCDSSLAAAGNADVWQWGEISDGFAVPVNNPDKSKKSGLSVVKSRPYCVFDKAAFRSQMRSGRISVSSTGCKVLHQDTFTDKVRAETLVQGVQDFQSSINQDRKALMELEKELEVKKAFDEPLASRLHFAMAWSGAALLSAELKVALEDATVLVLLVLEVLAVLAWWRAVRGSKSTRQDGQALPEAPAAVVALPETDEAPVCRSMSEPTAAAEQAPGPISRSVSDSLASSAQAVSGELDTLARRLERCLMKVQLAQGRAPRLRAELELLTLLGAARDLLERSLRQPRSVLAQVFGTCDRVARLRAVLDALRLSEGRRRDRRLVTCRTACDAVEGVLRDGLQEKSCLPSVFREEKSWRAM</sequence>
<evidence type="ECO:0000313" key="3">
    <source>
        <dbReference type="EMBL" id="CAJ1383083.1"/>
    </source>
</evidence>
<evidence type="ECO:0000313" key="4">
    <source>
        <dbReference type="Proteomes" id="UP001178507"/>
    </source>
</evidence>
<feature type="repeat" description="RCC1" evidence="1">
    <location>
        <begin position="108"/>
        <end position="161"/>
    </location>
</feature>
<reference evidence="3" key="1">
    <citation type="submission" date="2023-08" db="EMBL/GenBank/DDBJ databases">
        <authorList>
            <person name="Chen Y."/>
            <person name="Shah S."/>
            <person name="Dougan E. K."/>
            <person name="Thang M."/>
            <person name="Chan C."/>
        </authorList>
    </citation>
    <scope>NUCLEOTIDE SEQUENCE</scope>
</reference>
<dbReference type="InterPro" id="IPR000408">
    <property type="entry name" value="Reg_chr_condens"/>
</dbReference>
<dbReference type="Proteomes" id="UP001178507">
    <property type="component" value="Unassembled WGS sequence"/>
</dbReference>
<dbReference type="PROSITE" id="PS50012">
    <property type="entry name" value="RCC1_3"/>
    <property type="match status" value="2"/>
</dbReference>
<organism evidence="3 4">
    <name type="scientific">Effrenium voratum</name>
    <dbReference type="NCBI Taxonomy" id="2562239"/>
    <lineage>
        <taxon>Eukaryota</taxon>
        <taxon>Sar</taxon>
        <taxon>Alveolata</taxon>
        <taxon>Dinophyceae</taxon>
        <taxon>Suessiales</taxon>
        <taxon>Symbiodiniaceae</taxon>
        <taxon>Effrenium</taxon>
    </lineage>
</organism>
<comment type="caution">
    <text evidence="3">The sequence shown here is derived from an EMBL/GenBank/DDBJ whole genome shotgun (WGS) entry which is preliminary data.</text>
</comment>
<protein>
    <submittedName>
        <fullName evidence="3">Uncharacterized protein</fullName>
    </submittedName>
</protein>
<dbReference type="PANTHER" id="PTHR45982:SF1">
    <property type="entry name" value="REGULATOR OF CHROMOSOME CONDENSATION"/>
    <property type="match status" value="1"/>
</dbReference>
<evidence type="ECO:0000256" key="2">
    <source>
        <dbReference type="SAM" id="MobiDB-lite"/>
    </source>
</evidence>
<dbReference type="Gene3D" id="2.130.10.30">
    <property type="entry name" value="Regulator of chromosome condensation 1/beta-lactamase-inhibitor protein II"/>
    <property type="match status" value="1"/>
</dbReference>
<dbReference type="AlphaFoldDB" id="A0AA36I8H9"/>
<dbReference type="SUPFAM" id="SSF50985">
    <property type="entry name" value="RCC1/BLIP-II"/>
    <property type="match status" value="1"/>
</dbReference>
<proteinExistence type="predicted"/>
<evidence type="ECO:0000256" key="1">
    <source>
        <dbReference type="PROSITE-ProRule" id="PRU00235"/>
    </source>
</evidence>